<dbReference type="EMBL" id="BJVR01000056">
    <property type="protein sequence ID" value="GEL51704.1"/>
    <property type="molecule type" value="Genomic_DNA"/>
</dbReference>
<gene>
    <name evidence="1" type="ORF">ATR01nite_27790</name>
</gene>
<comment type="caution">
    <text evidence="1">The sequence shown here is derived from an EMBL/GenBank/DDBJ whole genome shotgun (WGS) entry which is preliminary data.</text>
</comment>
<name>A0A511FS22_9PROT</name>
<dbReference type="AlphaFoldDB" id="A0A511FS22"/>
<dbReference type="Proteomes" id="UP000321800">
    <property type="component" value="Unassembled WGS sequence"/>
</dbReference>
<evidence type="ECO:0008006" key="3">
    <source>
        <dbReference type="Google" id="ProtNLM"/>
    </source>
</evidence>
<reference evidence="1 2" key="1">
    <citation type="submission" date="2019-07" db="EMBL/GenBank/DDBJ databases">
        <title>Whole genome shotgun sequence of Acetobacter tropicalis NBRC 16470.</title>
        <authorList>
            <person name="Hosoyama A."/>
            <person name="Uohara A."/>
            <person name="Ohji S."/>
            <person name="Ichikawa N."/>
        </authorList>
    </citation>
    <scope>NUCLEOTIDE SEQUENCE [LARGE SCALE GENOMIC DNA]</scope>
    <source>
        <strain evidence="1 2">NBRC 16470</strain>
    </source>
</reference>
<protein>
    <recommendedName>
        <fullName evidence="3">Transposase</fullName>
    </recommendedName>
</protein>
<organism evidence="1 2">
    <name type="scientific">Acetobacter tropicalis</name>
    <dbReference type="NCBI Taxonomy" id="104102"/>
    <lineage>
        <taxon>Bacteria</taxon>
        <taxon>Pseudomonadati</taxon>
        <taxon>Pseudomonadota</taxon>
        <taxon>Alphaproteobacteria</taxon>
        <taxon>Acetobacterales</taxon>
        <taxon>Acetobacteraceae</taxon>
        <taxon>Acetobacter</taxon>
    </lineage>
</organism>
<proteinExistence type="predicted"/>
<sequence>MRALKKGQAKPWQQEKGIMGEVHLIERQLEFTHSETLRNQTRFNRCLTLQQCQRALCWMVTFSAGHAAITDVTG</sequence>
<evidence type="ECO:0000313" key="1">
    <source>
        <dbReference type="EMBL" id="GEL51704.1"/>
    </source>
</evidence>
<evidence type="ECO:0000313" key="2">
    <source>
        <dbReference type="Proteomes" id="UP000321800"/>
    </source>
</evidence>
<accession>A0A511FS22</accession>